<keyword evidence="4 6" id="KW-0807">Transducer</keyword>
<dbReference type="CDD" id="cd11386">
    <property type="entry name" value="MCP_signal"/>
    <property type="match status" value="1"/>
</dbReference>
<dbReference type="Pfam" id="PF00015">
    <property type="entry name" value="MCPsignal"/>
    <property type="match status" value="1"/>
</dbReference>
<keyword evidence="2" id="KW-1003">Cell membrane</keyword>
<dbReference type="InterPro" id="IPR004089">
    <property type="entry name" value="MCPsignal_dom"/>
</dbReference>
<dbReference type="SMART" id="SM00283">
    <property type="entry name" value="MA"/>
    <property type="match status" value="1"/>
</dbReference>
<evidence type="ECO:0000313" key="12">
    <source>
        <dbReference type="Proteomes" id="UP000050668"/>
    </source>
</evidence>
<name>A0ABR5JYF9_9BACI</name>
<evidence type="ECO:0000256" key="1">
    <source>
        <dbReference type="ARBA" id="ARBA00004236"/>
    </source>
</evidence>
<evidence type="ECO:0000259" key="9">
    <source>
        <dbReference type="PROSITE" id="PS50111"/>
    </source>
</evidence>
<dbReference type="InterPro" id="IPR024478">
    <property type="entry name" value="HlyB_4HB_MCP"/>
</dbReference>
<evidence type="ECO:0000256" key="3">
    <source>
        <dbReference type="ARBA" id="ARBA00023136"/>
    </source>
</evidence>
<comment type="caution">
    <text evidence="11">The sequence shown here is derived from an EMBL/GenBank/DDBJ whole genome shotgun (WGS) entry which is preliminary data.</text>
</comment>
<dbReference type="InterPro" id="IPR003660">
    <property type="entry name" value="HAMP_dom"/>
</dbReference>
<dbReference type="Pfam" id="PF00672">
    <property type="entry name" value="HAMP"/>
    <property type="match status" value="1"/>
</dbReference>
<dbReference type="Pfam" id="PF12729">
    <property type="entry name" value="4HB_MCP_1"/>
    <property type="match status" value="1"/>
</dbReference>
<evidence type="ECO:0000256" key="6">
    <source>
        <dbReference type="PROSITE-ProRule" id="PRU00284"/>
    </source>
</evidence>
<feature type="domain" description="Methyl-accepting transducer" evidence="9">
    <location>
        <begin position="274"/>
        <end position="510"/>
    </location>
</feature>
<evidence type="ECO:0008006" key="13">
    <source>
        <dbReference type="Google" id="ProtNLM"/>
    </source>
</evidence>
<keyword evidence="12" id="KW-1185">Reference proteome</keyword>
<keyword evidence="8" id="KW-1133">Transmembrane helix</keyword>
<dbReference type="PROSITE" id="PS51257">
    <property type="entry name" value="PROKAR_LIPOPROTEIN"/>
    <property type="match status" value="1"/>
</dbReference>
<dbReference type="PROSITE" id="PS50885">
    <property type="entry name" value="HAMP"/>
    <property type="match status" value="1"/>
</dbReference>
<keyword evidence="8" id="KW-0812">Transmembrane</keyword>
<organism evidence="11 12">
    <name type="scientific">Lysinibacillus contaminans</name>
    <dbReference type="NCBI Taxonomy" id="1293441"/>
    <lineage>
        <taxon>Bacteria</taxon>
        <taxon>Bacillati</taxon>
        <taxon>Bacillota</taxon>
        <taxon>Bacilli</taxon>
        <taxon>Bacillales</taxon>
        <taxon>Bacillaceae</taxon>
        <taxon>Lysinibacillus</taxon>
    </lineage>
</organism>
<comment type="subcellular location">
    <subcellularLocation>
        <location evidence="1">Cell membrane</location>
    </subcellularLocation>
</comment>
<evidence type="ECO:0000259" key="10">
    <source>
        <dbReference type="PROSITE" id="PS50885"/>
    </source>
</evidence>
<dbReference type="Proteomes" id="UP000050668">
    <property type="component" value="Unassembled WGS sequence"/>
</dbReference>
<keyword evidence="3 8" id="KW-0472">Membrane</keyword>
<dbReference type="RefSeq" id="WP_053582485.1">
    <property type="nucleotide sequence ID" value="NZ_LGRV01000003.1"/>
</dbReference>
<evidence type="ECO:0000256" key="5">
    <source>
        <dbReference type="ARBA" id="ARBA00029447"/>
    </source>
</evidence>
<dbReference type="PROSITE" id="PS50111">
    <property type="entry name" value="CHEMOTAXIS_TRANSDUC_2"/>
    <property type="match status" value="1"/>
</dbReference>
<proteinExistence type="inferred from homology"/>
<comment type="similarity">
    <text evidence="5">Belongs to the methyl-accepting chemotaxis (MCP) protein family.</text>
</comment>
<protein>
    <recommendedName>
        <fullName evidence="13">Chemotaxis protein</fullName>
    </recommendedName>
</protein>
<evidence type="ECO:0000313" key="11">
    <source>
        <dbReference type="EMBL" id="KOS67678.1"/>
    </source>
</evidence>
<feature type="domain" description="HAMP" evidence="10">
    <location>
        <begin position="202"/>
        <end position="255"/>
    </location>
</feature>
<feature type="transmembrane region" description="Helical" evidence="8">
    <location>
        <begin position="179"/>
        <end position="200"/>
    </location>
</feature>
<evidence type="ECO:0000256" key="4">
    <source>
        <dbReference type="ARBA" id="ARBA00023224"/>
    </source>
</evidence>
<feature type="coiled-coil region" evidence="7">
    <location>
        <begin position="78"/>
        <end position="125"/>
    </location>
</feature>
<evidence type="ECO:0000256" key="2">
    <source>
        <dbReference type="ARBA" id="ARBA00022475"/>
    </source>
</evidence>
<dbReference type="PRINTS" id="PR00260">
    <property type="entry name" value="CHEMTRNSDUCR"/>
</dbReference>
<dbReference type="InterPro" id="IPR004090">
    <property type="entry name" value="Chemotax_Me-accpt_rcpt"/>
</dbReference>
<dbReference type="Gene3D" id="1.10.287.950">
    <property type="entry name" value="Methyl-accepting chemotaxis protein"/>
    <property type="match status" value="1"/>
</dbReference>
<reference evidence="12" key="1">
    <citation type="submission" date="2015-07" db="EMBL/GenBank/DDBJ databases">
        <title>Fjat-14205 dsm 2895.</title>
        <authorList>
            <person name="Liu B."/>
            <person name="Wang J."/>
            <person name="Zhu Y."/>
            <person name="Liu G."/>
            <person name="Chen Q."/>
            <person name="Chen Z."/>
            <person name="Lan J."/>
            <person name="Che J."/>
            <person name="Ge C."/>
            <person name="Shi H."/>
            <person name="Pan Z."/>
            <person name="Liu X."/>
        </authorList>
    </citation>
    <scope>NUCLEOTIDE SEQUENCE [LARGE SCALE GENOMIC DNA]</scope>
    <source>
        <strain evidence="12">DSM 25560</strain>
    </source>
</reference>
<dbReference type="PANTHER" id="PTHR32089:SF112">
    <property type="entry name" value="LYSOZYME-LIKE PROTEIN-RELATED"/>
    <property type="match status" value="1"/>
</dbReference>
<dbReference type="SUPFAM" id="SSF58104">
    <property type="entry name" value="Methyl-accepting chemotaxis protein (MCP) signaling domain"/>
    <property type="match status" value="1"/>
</dbReference>
<keyword evidence="7" id="KW-0175">Coiled coil</keyword>
<dbReference type="PANTHER" id="PTHR32089">
    <property type="entry name" value="METHYL-ACCEPTING CHEMOTAXIS PROTEIN MCPB"/>
    <property type="match status" value="1"/>
</dbReference>
<dbReference type="SMART" id="SM00304">
    <property type="entry name" value="HAMP"/>
    <property type="match status" value="1"/>
</dbReference>
<dbReference type="EMBL" id="LGRV01000003">
    <property type="protein sequence ID" value="KOS67678.1"/>
    <property type="molecule type" value="Genomic_DNA"/>
</dbReference>
<dbReference type="CDD" id="cd06225">
    <property type="entry name" value="HAMP"/>
    <property type="match status" value="1"/>
</dbReference>
<evidence type="ECO:0000256" key="7">
    <source>
        <dbReference type="SAM" id="Coils"/>
    </source>
</evidence>
<accession>A0ABR5JYF9</accession>
<dbReference type="Gene3D" id="6.10.340.10">
    <property type="match status" value="1"/>
</dbReference>
<evidence type="ECO:0000256" key="8">
    <source>
        <dbReference type="SAM" id="Phobius"/>
    </source>
</evidence>
<gene>
    <name evidence="11" type="ORF">AEA09_03295</name>
</gene>
<sequence>MTIRKKLLLSIGISVIVTLLACTASFWQLRSIESQYNNTITVGLPQLKLASDIEYYTQMQMTQVQSYLLGDQEALGLVKEVQQQINKNTQELNTTLKNDEAQLLLKDVIRDVEALEKSVNETINLNDTKDVTTAAAYYVTDVKEKSTQAIASTGELTILISTFFDNAILEADKKAQQSLYTGTLIFIIAIFIGIATSFMLNRLIAMPLRNLQINVQQIADGDLSVPTLEIKSKDEIGQLTTSFNVMKDSLQKLIIHLSDNATHLSSSAEELSASTEEVTASAIEMAQRSELGAQNTLSAAQTAQESAVAMDETASAIQRIAESSQMLHNKASDTAEIADQGATNINSASKQMTTIYESTKLTTELIQKLSKQSEEIESISRVITSITEQTNLLALNAAIEAARAGEHGKGFAVVADEVRKLAEESNASASQIVALTNEIQTETKNVEKAVQESLQTVEAGVGIINEAGTSFSQIENAVDDMKSQIEDISAITEEISAAAEEVAASVTEIAIAAKTTAEQAESSTEASQQQLSTMQEISAVSNDLSNRAIDLQNAVNQFRI</sequence>